<accession>A0A8J2KCX3</accession>
<dbReference type="Proteomes" id="UP000708208">
    <property type="component" value="Unassembled WGS sequence"/>
</dbReference>
<protein>
    <submittedName>
        <fullName evidence="1">Uncharacterized protein</fullName>
    </submittedName>
</protein>
<proteinExistence type="predicted"/>
<name>A0A8J2KCX3_9HEXA</name>
<gene>
    <name evidence="1" type="ORF">AFUS01_LOCUS13750</name>
</gene>
<sequence>MDDDCSGKSKVLNDRVRCILQSTGFLTENSKPFKDEKKMLEEVTKSGLPSSFPKAYVKGVLDSNCHKKIGTEKDEEGMACILDVIPKVCSGKY</sequence>
<organism evidence="1 2">
    <name type="scientific">Allacma fusca</name>
    <dbReference type="NCBI Taxonomy" id="39272"/>
    <lineage>
        <taxon>Eukaryota</taxon>
        <taxon>Metazoa</taxon>
        <taxon>Ecdysozoa</taxon>
        <taxon>Arthropoda</taxon>
        <taxon>Hexapoda</taxon>
        <taxon>Collembola</taxon>
        <taxon>Symphypleona</taxon>
        <taxon>Sminthuridae</taxon>
        <taxon>Allacma</taxon>
    </lineage>
</organism>
<keyword evidence="2" id="KW-1185">Reference proteome</keyword>
<reference evidence="1" key="1">
    <citation type="submission" date="2021-06" db="EMBL/GenBank/DDBJ databases">
        <authorList>
            <person name="Hodson N. C."/>
            <person name="Mongue J. A."/>
            <person name="Jaron S. K."/>
        </authorList>
    </citation>
    <scope>NUCLEOTIDE SEQUENCE</scope>
</reference>
<evidence type="ECO:0000313" key="1">
    <source>
        <dbReference type="EMBL" id="CAG7724750.1"/>
    </source>
</evidence>
<dbReference type="EMBL" id="CAJVCH010113378">
    <property type="protein sequence ID" value="CAG7724750.1"/>
    <property type="molecule type" value="Genomic_DNA"/>
</dbReference>
<comment type="caution">
    <text evidence="1">The sequence shown here is derived from an EMBL/GenBank/DDBJ whole genome shotgun (WGS) entry which is preliminary data.</text>
</comment>
<evidence type="ECO:0000313" key="2">
    <source>
        <dbReference type="Proteomes" id="UP000708208"/>
    </source>
</evidence>
<dbReference type="AlphaFoldDB" id="A0A8J2KCX3"/>